<evidence type="ECO:0000313" key="1">
    <source>
        <dbReference type="EMBL" id="QGJ92682.1"/>
    </source>
</evidence>
<protein>
    <submittedName>
        <fullName evidence="1">Uncharacterized protein</fullName>
    </submittedName>
</protein>
<keyword evidence="2" id="KW-1185">Reference proteome</keyword>
<proteinExistence type="predicted"/>
<accession>A0A649VL65</accession>
<organism evidence="1 2">
    <name type="scientific">Microbacterium phage Megan</name>
    <dbReference type="NCBI Taxonomy" id="2656551"/>
    <lineage>
        <taxon>Viruses</taxon>
        <taxon>Duplodnaviria</taxon>
        <taxon>Heunggongvirae</taxon>
        <taxon>Uroviricota</taxon>
        <taxon>Caudoviricetes</taxon>
        <taxon>Hodgkinviridae</taxon>
        <taxon>Meganvirus</taxon>
        <taxon>Meganvirus megan</taxon>
    </lineage>
</organism>
<gene>
    <name evidence="1" type="primary">11</name>
    <name evidence="1" type="ORF">PBI_MEGAN_11</name>
</gene>
<evidence type="ECO:0000313" key="2">
    <source>
        <dbReference type="Proteomes" id="UP000425388"/>
    </source>
</evidence>
<dbReference type="RefSeq" id="YP_010751302.1">
    <property type="nucleotide sequence ID" value="NC_073368.1"/>
</dbReference>
<sequence>MTLDMKGLLPPGSHSWCGDCDWTNLGQDCHRHGKTHSTLMGHVVHVWEQEPVPEGWTPGTWACGAMHVSALLGPMSCTRPREHDGEHAVGPTRWSSV</sequence>
<reference evidence="1 2" key="1">
    <citation type="submission" date="2019-10" db="EMBL/GenBank/DDBJ databases">
        <authorList>
            <person name="Abad L.A."/>
            <person name="AUll H.A."/>
            <person name="Garlena R.A."/>
            <person name="Russell D.A."/>
            <person name="Pope W.H."/>
            <person name="Jacobs-Sera D."/>
            <person name="Hatfull G.F."/>
        </authorList>
    </citation>
    <scope>NUCLEOTIDE SEQUENCE [LARGE SCALE GENOMIC DNA]</scope>
</reference>
<dbReference type="KEGG" id="vg:80004969"/>
<dbReference type="Proteomes" id="UP000425388">
    <property type="component" value="Segment"/>
</dbReference>
<dbReference type="GeneID" id="80004969"/>
<dbReference type="EMBL" id="MN586020">
    <property type="protein sequence ID" value="QGJ92682.1"/>
    <property type="molecule type" value="Genomic_DNA"/>
</dbReference>
<name>A0A649VL65_9CAUD</name>